<dbReference type="Proteomes" id="UP000182762">
    <property type="component" value="Unassembled WGS sequence"/>
</dbReference>
<dbReference type="PANTHER" id="PTHR21087:SF16">
    <property type="entry name" value="SHIKIMATE KINASE 1, CHLOROPLASTIC"/>
    <property type="match status" value="1"/>
</dbReference>
<evidence type="ECO:0000256" key="9">
    <source>
        <dbReference type="ARBA" id="ARBA00023141"/>
    </source>
</evidence>
<evidence type="ECO:0000256" key="11">
    <source>
        <dbReference type="HAMAP-Rule" id="MF_00109"/>
    </source>
</evidence>
<dbReference type="HAMAP" id="MF_00109">
    <property type="entry name" value="Shikimate_kinase"/>
    <property type="match status" value="1"/>
</dbReference>
<dbReference type="Gene3D" id="3.40.50.300">
    <property type="entry name" value="P-loop containing nucleotide triphosphate hydrolases"/>
    <property type="match status" value="1"/>
</dbReference>
<evidence type="ECO:0000256" key="2">
    <source>
        <dbReference type="ARBA" id="ARBA00006997"/>
    </source>
</evidence>
<evidence type="ECO:0000256" key="1">
    <source>
        <dbReference type="ARBA" id="ARBA00004842"/>
    </source>
</evidence>
<dbReference type="InterPro" id="IPR023000">
    <property type="entry name" value="Shikimate_kinase_CS"/>
</dbReference>
<feature type="binding site" evidence="11">
    <location>
        <position position="26"/>
    </location>
    <ligand>
        <name>Mg(2+)</name>
        <dbReference type="ChEBI" id="CHEBI:18420"/>
    </ligand>
</feature>
<evidence type="ECO:0000256" key="5">
    <source>
        <dbReference type="ARBA" id="ARBA00022679"/>
    </source>
</evidence>
<dbReference type="EC" id="2.7.1.71" evidence="3 11"/>
<comment type="caution">
    <text evidence="12">The sequence shown here is derived from an EMBL/GenBank/DDBJ whole genome shotgun (WGS) entry which is preliminary data.</text>
</comment>
<comment type="similarity">
    <text evidence="2 11">Belongs to the shikimate kinase family.</text>
</comment>
<keyword evidence="13" id="KW-1185">Reference proteome</keyword>
<keyword evidence="5 11" id="KW-0808">Transferase</keyword>
<accession>A0A1I6AWH4</accession>
<evidence type="ECO:0000256" key="8">
    <source>
        <dbReference type="ARBA" id="ARBA00022840"/>
    </source>
</evidence>
<keyword evidence="11" id="KW-0963">Cytoplasm</keyword>
<evidence type="ECO:0000313" key="13">
    <source>
        <dbReference type="Proteomes" id="UP000182762"/>
    </source>
</evidence>
<keyword evidence="7 11" id="KW-0418">Kinase</keyword>
<dbReference type="EMBL" id="FOXX01000007">
    <property type="protein sequence ID" value="SFQ73032.1"/>
    <property type="molecule type" value="Genomic_DNA"/>
</dbReference>
<evidence type="ECO:0000256" key="4">
    <source>
        <dbReference type="ARBA" id="ARBA00022605"/>
    </source>
</evidence>
<dbReference type="GO" id="GO:0016301">
    <property type="term" value="F:kinase activity"/>
    <property type="evidence" value="ECO:0007669"/>
    <property type="project" value="UniProtKB-KW"/>
</dbReference>
<name>A0A1I6AWH4_9BACI</name>
<keyword evidence="8 11" id="KW-0067">ATP-binding</keyword>
<reference evidence="12 13" key="1">
    <citation type="submission" date="2016-10" db="EMBL/GenBank/DDBJ databases">
        <authorList>
            <person name="Varghese N."/>
            <person name="Submissions S."/>
        </authorList>
    </citation>
    <scope>NUCLEOTIDE SEQUENCE [LARGE SCALE GENOMIC DNA]</scope>
    <source>
        <strain evidence="12 13">DSM 13796</strain>
    </source>
</reference>
<protein>
    <recommendedName>
        <fullName evidence="3 11">Shikimate kinase</fullName>
        <shortName evidence="11">SK</shortName>
        <ecNumber evidence="3 11">2.7.1.71</ecNumber>
    </recommendedName>
</protein>
<keyword evidence="11" id="KW-0479">Metal-binding</keyword>
<comment type="caution">
    <text evidence="11">Lacks conserved residue(s) required for the propagation of feature annotation.</text>
</comment>
<feature type="binding site" evidence="11">
    <location>
        <position position="91"/>
    </location>
    <ligand>
        <name>substrate</name>
    </ligand>
</feature>
<comment type="subunit">
    <text evidence="11">Monomer.</text>
</comment>
<keyword evidence="11" id="KW-0460">Magnesium</keyword>
<evidence type="ECO:0000256" key="10">
    <source>
        <dbReference type="ARBA" id="ARBA00048567"/>
    </source>
</evidence>
<dbReference type="PANTHER" id="PTHR21087">
    <property type="entry name" value="SHIKIMATE KINASE"/>
    <property type="match status" value="1"/>
</dbReference>
<dbReference type="Pfam" id="PF01202">
    <property type="entry name" value="SKI"/>
    <property type="match status" value="1"/>
</dbReference>
<proteinExistence type="inferred from homology"/>
<keyword evidence="9 11" id="KW-0057">Aromatic amino acid biosynthesis</keyword>
<feature type="binding site" evidence="11">
    <location>
        <position position="44"/>
    </location>
    <ligand>
        <name>substrate</name>
    </ligand>
</feature>
<dbReference type="InterPro" id="IPR031322">
    <property type="entry name" value="Shikimate/glucono_kinase"/>
</dbReference>
<feature type="binding site" evidence="11">
    <location>
        <position position="148"/>
    </location>
    <ligand>
        <name>substrate</name>
    </ligand>
</feature>
<comment type="subcellular location">
    <subcellularLocation>
        <location evidence="11">Cytoplasm</location>
    </subcellularLocation>
</comment>
<feature type="binding site" evidence="11">
    <location>
        <position position="68"/>
    </location>
    <ligand>
        <name>substrate</name>
    </ligand>
</feature>
<keyword evidence="6 11" id="KW-0547">Nucleotide-binding</keyword>
<dbReference type="SUPFAM" id="SSF52540">
    <property type="entry name" value="P-loop containing nucleoside triphosphate hydrolases"/>
    <property type="match status" value="1"/>
</dbReference>
<feature type="binding site" evidence="11">
    <location>
        <begin position="22"/>
        <end position="27"/>
    </location>
    <ligand>
        <name>ATP</name>
        <dbReference type="ChEBI" id="CHEBI:30616"/>
    </ligand>
</feature>
<evidence type="ECO:0000256" key="3">
    <source>
        <dbReference type="ARBA" id="ARBA00012154"/>
    </source>
</evidence>
<comment type="pathway">
    <text evidence="1 11">Metabolic intermediate biosynthesis; chorismate biosynthesis; chorismate from D-erythrose 4-phosphate and phosphoenolpyruvate: step 5/7.</text>
</comment>
<sequence>MMSYMRQIPVREKNIVLIGFMGVGKTTIGQLVAKKLYRDFIDIDVEIEKNEKMLIKDIFSKHGEKEFRRIERETISDICQAKRCKVVSLGGGAFQQEEVRNVCLENCIVLFLDLSWDRWKERLDLIIESRPVLHNRTLEEMQELFNARQDAYSKHNSRVQTDNLVAEEVADYIVETLKLGWDLYQPQKD</sequence>
<dbReference type="PRINTS" id="PR01100">
    <property type="entry name" value="SHIKIMTKNASE"/>
</dbReference>
<comment type="function">
    <text evidence="11">Catalyzes the specific phosphorylation of the 3-hydroxyl group of shikimic acid using ATP as a cosubstrate.</text>
</comment>
<keyword evidence="4 11" id="KW-0028">Amino-acid biosynthesis</keyword>
<feature type="binding site" evidence="11">
    <location>
        <position position="130"/>
    </location>
    <ligand>
        <name>ATP</name>
        <dbReference type="ChEBI" id="CHEBI:30616"/>
    </ligand>
</feature>
<organism evidence="12 13">
    <name type="scientific">Priestia endophytica DSM 13796</name>
    <dbReference type="NCBI Taxonomy" id="1121089"/>
    <lineage>
        <taxon>Bacteria</taxon>
        <taxon>Bacillati</taxon>
        <taxon>Bacillota</taxon>
        <taxon>Bacilli</taxon>
        <taxon>Bacillales</taxon>
        <taxon>Bacillaceae</taxon>
        <taxon>Priestia</taxon>
    </lineage>
</organism>
<dbReference type="PROSITE" id="PS01128">
    <property type="entry name" value="SHIKIMATE_KINASE"/>
    <property type="match status" value="1"/>
</dbReference>
<dbReference type="InterPro" id="IPR000623">
    <property type="entry name" value="Shikimate_kinase/TSH1"/>
</dbReference>
<dbReference type="CDD" id="cd00464">
    <property type="entry name" value="SK"/>
    <property type="match status" value="1"/>
</dbReference>
<dbReference type="InterPro" id="IPR027417">
    <property type="entry name" value="P-loop_NTPase"/>
</dbReference>
<gene>
    <name evidence="11" type="primary">aroK</name>
    <name evidence="12" type="ORF">SAMN02745910_03079</name>
</gene>
<comment type="cofactor">
    <cofactor evidence="11">
        <name>Mg(2+)</name>
        <dbReference type="ChEBI" id="CHEBI:18420"/>
    </cofactor>
    <text evidence="11">Binds 1 Mg(2+) ion per subunit.</text>
</comment>
<evidence type="ECO:0000256" key="6">
    <source>
        <dbReference type="ARBA" id="ARBA00022741"/>
    </source>
</evidence>
<evidence type="ECO:0000313" key="12">
    <source>
        <dbReference type="EMBL" id="SFQ73032.1"/>
    </source>
</evidence>
<comment type="catalytic activity">
    <reaction evidence="10 11">
        <text>shikimate + ATP = 3-phosphoshikimate + ADP + H(+)</text>
        <dbReference type="Rhea" id="RHEA:13121"/>
        <dbReference type="ChEBI" id="CHEBI:15378"/>
        <dbReference type="ChEBI" id="CHEBI:30616"/>
        <dbReference type="ChEBI" id="CHEBI:36208"/>
        <dbReference type="ChEBI" id="CHEBI:145989"/>
        <dbReference type="ChEBI" id="CHEBI:456216"/>
        <dbReference type="EC" id="2.7.1.71"/>
    </reaction>
</comment>
<evidence type="ECO:0000256" key="7">
    <source>
        <dbReference type="ARBA" id="ARBA00022777"/>
    </source>
</evidence>